<dbReference type="EMBL" id="JXRA01000044">
    <property type="protein sequence ID" value="KIO77195.1"/>
    <property type="molecule type" value="Genomic_DNA"/>
</dbReference>
<dbReference type="STRING" id="1503925.TH53_10800"/>
<keyword evidence="2" id="KW-1185">Reference proteome</keyword>
<accession>A0A0D0GLX6</accession>
<comment type="caution">
    <text evidence="1">The sequence shown here is derived from an EMBL/GenBank/DDBJ whole genome shotgun (WGS) entry which is preliminary data.</text>
</comment>
<sequence>MTNRFLMLLKTRGALTASAIAQELGMTKEGARLQLLKYTDEGLIQSENESSGVGRPKQLFSLTASGNSKFPDTHAELTVKLISMIRSTLGDNALQAIMDVGEQSGKDRYMNELSSINDLEGRVAKLTEIRSLEGYMAEYSKDDDGYLFVENHCPICAAATSCQGFCSGELNVFRFVLGENVDVNRLDHIVSGDRRCSYRINYK</sequence>
<protein>
    <submittedName>
        <fullName evidence="1">Contig44, whole genome shotgun sequence</fullName>
    </submittedName>
</protein>
<evidence type="ECO:0000313" key="2">
    <source>
        <dbReference type="Proteomes" id="UP000032049"/>
    </source>
</evidence>
<dbReference type="InterPro" id="IPR036390">
    <property type="entry name" value="WH_DNA-bd_sf"/>
</dbReference>
<gene>
    <name evidence="1" type="ORF">TH53_10800</name>
</gene>
<dbReference type="SUPFAM" id="SSF46785">
    <property type="entry name" value="Winged helix' DNA-binding domain"/>
    <property type="match status" value="1"/>
</dbReference>
<dbReference type="InterPro" id="IPR036388">
    <property type="entry name" value="WH-like_DNA-bd_sf"/>
</dbReference>
<proteinExistence type="predicted"/>
<organism evidence="1 2">
    <name type="scientific">Pedobacter lusitanus</name>
    <dbReference type="NCBI Taxonomy" id="1503925"/>
    <lineage>
        <taxon>Bacteria</taxon>
        <taxon>Pseudomonadati</taxon>
        <taxon>Bacteroidota</taxon>
        <taxon>Sphingobacteriia</taxon>
        <taxon>Sphingobacteriales</taxon>
        <taxon>Sphingobacteriaceae</taxon>
        <taxon>Pedobacter</taxon>
    </lineage>
</organism>
<dbReference type="Gene3D" id="1.10.10.10">
    <property type="entry name" value="Winged helix-like DNA-binding domain superfamily/Winged helix DNA-binding domain"/>
    <property type="match status" value="1"/>
</dbReference>
<evidence type="ECO:0000313" key="1">
    <source>
        <dbReference type="EMBL" id="KIO77195.1"/>
    </source>
</evidence>
<reference evidence="1 2" key="1">
    <citation type="submission" date="2015-01" db="EMBL/GenBank/DDBJ databases">
        <title>Draft genome sequence of Pedobacter sp. NL19 isolated from sludge of an effluent treatment pond in an abandoned uranium mine.</title>
        <authorList>
            <person name="Santos T."/>
            <person name="Caetano T."/>
            <person name="Covas C."/>
            <person name="Cruz A."/>
            <person name="Mendo S."/>
        </authorList>
    </citation>
    <scope>NUCLEOTIDE SEQUENCE [LARGE SCALE GENOMIC DNA]</scope>
    <source>
        <strain evidence="1 2">NL19</strain>
    </source>
</reference>
<dbReference type="Proteomes" id="UP000032049">
    <property type="component" value="Unassembled WGS sequence"/>
</dbReference>
<dbReference type="AlphaFoldDB" id="A0A0D0GLX6"/>
<name>A0A0D0GLX6_9SPHI</name>